<keyword evidence="3" id="KW-1185">Reference proteome</keyword>
<sequence length="60" mass="6820">MTDDEERARDTFFAARDLDDVSVEELQERIAALHAEIARLEAAVERKKSVLNAADSVFKR</sequence>
<keyword evidence="1" id="KW-0175">Coiled coil</keyword>
<proteinExistence type="predicted"/>
<dbReference type="RefSeq" id="WP_109795728.1">
    <property type="nucleotide sequence ID" value="NZ_PHIG01000044.1"/>
</dbReference>
<organism evidence="2 3">
    <name type="scientific">Minwuia thermotolerans</name>
    <dbReference type="NCBI Taxonomy" id="2056226"/>
    <lineage>
        <taxon>Bacteria</taxon>
        <taxon>Pseudomonadati</taxon>
        <taxon>Pseudomonadota</taxon>
        <taxon>Alphaproteobacteria</taxon>
        <taxon>Minwuiales</taxon>
        <taxon>Minwuiaceae</taxon>
        <taxon>Minwuia</taxon>
    </lineage>
</organism>
<name>A0A2M9FYE8_9PROT</name>
<dbReference type="Proteomes" id="UP000229498">
    <property type="component" value="Unassembled WGS sequence"/>
</dbReference>
<dbReference type="Pfam" id="PF06698">
    <property type="entry name" value="DUF1192"/>
    <property type="match status" value="1"/>
</dbReference>
<evidence type="ECO:0000256" key="1">
    <source>
        <dbReference type="SAM" id="Coils"/>
    </source>
</evidence>
<comment type="caution">
    <text evidence="2">The sequence shown here is derived from an EMBL/GenBank/DDBJ whole genome shotgun (WGS) entry which is preliminary data.</text>
</comment>
<gene>
    <name evidence="2" type="ORF">CVT23_17320</name>
</gene>
<dbReference type="AlphaFoldDB" id="A0A2M9FYE8"/>
<dbReference type="InterPro" id="IPR009579">
    <property type="entry name" value="DUF1192"/>
</dbReference>
<accession>A0A2M9FYE8</accession>
<evidence type="ECO:0000313" key="2">
    <source>
        <dbReference type="EMBL" id="PJK28480.1"/>
    </source>
</evidence>
<protein>
    <submittedName>
        <fullName evidence="2">DUF1192 domain-containing protein</fullName>
    </submittedName>
</protein>
<dbReference type="EMBL" id="PHIG01000044">
    <property type="protein sequence ID" value="PJK28480.1"/>
    <property type="molecule type" value="Genomic_DNA"/>
</dbReference>
<evidence type="ECO:0000313" key="3">
    <source>
        <dbReference type="Proteomes" id="UP000229498"/>
    </source>
</evidence>
<feature type="coiled-coil region" evidence="1">
    <location>
        <begin position="23"/>
        <end position="50"/>
    </location>
</feature>
<dbReference type="OrthoDB" id="7872350at2"/>
<reference evidence="2 3" key="1">
    <citation type="submission" date="2017-11" db="EMBL/GenBank/DDBJ databases">
        <title>Draft genome sequence of Rhizobiales bacterium SY3-13.</title>
        <authorList>
            <person name="Sun C."/>
        </authorList>
    </citation>
    <scope>NUCLEOTIDE SEQUENCE [LARGE SCALE GENOMIC DNA]</scope>
    <source>
        <strain evidence="2 3">SY3-13</strain>
    </source>
</reference>